<dbReference type="Proteomes" id="UP001212997">
    <property type="component" value="Unassembled WGS sequence"/>
</dbReference>
<protein>
    <submittedName>
        <fullName evidence="1">Uncharacterized protein</fullName>
    </submittedName>
</protein>
<comment type="caution">
    <text evidence="1">The sequence shown here is derived from an EMBL/GenBank/DDBJ whole genome shotgun (WGS) entry which is preliminary data.</text>
</comment>
<dbReference type="EMBL" id="JANAWD010000077">
    <property type="protein sequence ID" value="KAJ3487983.1"/>
    <property type="molecule type" value="Genomic_DNA"/>
</dbReference>
<name>A0AAD5YFW4_9APHY</name>
<organism evidence="1 2">
    <name type="scientific">Meripilus lineatus</name>
    <dbReference type="NCBI Taxonomy" id="2056292"/>
    <lineage>
        <taxon>Eukaryota</taxon>
        <taxon>Fungi</taxon>
        <taxon>Dikarya</taxon>
        <taxon>Basidiomycota</taxon>
        <taxon>Agaricomycotina</taxon>
        <taxon>Agaricomycetes</taxon>
        <taxon>Polyporales</taxon>
        <taxon>Meripilaceae</taxon>
        <taxon>Meripilus</taxon>
    </lineage>
</organism>
<keyword evidence="2" id="KW-1185">Reference proteome</keyword>
<accession>A0AAD5YFW4</accession>
<sequence length="168" mass="18829">MPPKPQPKNYVLLLKTHKLTVLLNAPQTSTVASLKADALSALQAPVLSNPIPPSELDESLMDVDRPDSDEWKVPSVQDLNSFELCRALKERNRPTGNYEMLNDKATIKESLVNWEHVFVRFRDENGELQPVKVLQPALVEEDDEEEQYAQALAAARKGKRKAAESVDV</sequence>
<proteinExistence type="predicted"/>
<evidence type="ECO:0000313" key="1">
    <source>
        <dbReference type="EMBL" id="KAJ3487983.1"/>
    </source>
</evidence>
<gene>
    <name evidence="1" type="ORF">NLI96_g3159</name>
</gene>
<evidence type="ECO:0000313" key="2">
    <source>
        <dbReference type="Proteomes" id="UP001212997"/>
    </source>
</evidence>
<dbReference type="AlphaFoldDB" id="A0AAD5YFW4"/>
<reference evidence="1" key="1">
    <citation type="submission" date="2022-07" db="EMBL/GenBank/DDBJ databases">
        <title>Genome Sequence of Physisporinus lineatus.</title>
        <authorList>
            <person name="Buettner E."/>
        </authorList>
    </citation>
    <scope>NUCLEOTIDE SEQUENCE</scope>
    <source>
        <strain evidence="1">VT162</strain>
    </source>
</reference>